<dbReference type="EMBL" id="JBEPTF010000001">
    <property type="protein sequence ID" value="MET4683356.1"/>
    <property type="molecule type" value="Genomic_DNA"/>
</dbReference>
<protein>
    <submittedName>
        <fullName evidence="3">Alkylation response protein AidB-like acyl-CoA dehydrogenase</fullName>
    </submittedName>
</protein>
<dbReference type="InterPro" id="IPR013107">
    <property type="entry name" value="Acyl-CoA_DH_C"/>
</dbReference>
<name>A0ABV2R9U5_9CAUL</name>
<dbReference type="RefSeq" id="WP_354088279.1">
    <property type="nucleotide sequence ID" value="NZ_JBEPTF010000001.1"/>
</dbReference>
<dbReference type="InterPro" id="IPR036250">
    <property type="entry name" value="AcylCo_DH-like_C"/>
</dbReference>
<reference evidence="3 4" key="1">
    <citation type="submission" date="2024-06" db="EMBL/GenBank/DDBJ databases">
        <title>Sorghum-associated microbial communities from plants grown in Nebraska, USA.</title>
        <authorList>
            <person name="Schachtman D."/>
        </authorList>
    </citation>
    <scope>NUCLEOTIDE SEQUENCE [LARGE SCALE GENOMIC DNA]</scope>
    <source>
        <strain evidence="3 4">2814</strain>
    </source>
</reference>
<dbReference type="Pfam" id="PF08028">
    <property type="entry name" value="Acyl-CoA_dh_2"/>
    <property type="match status" value="1"/>
</dbReference>
<evidence type="ECO:0000259" key="2">
    <source>
        <dbReference type="Pfam" id="PF08028"/>
    </source>
</evidence>
<organism evidence="3 4">
    <name type="scientific">Brevundimonas faecalis</name>
    <dbReference type="NCBI Taxonomy" id="947378"/>
    <lineage>
        <taxon>Bacteria</taxon>
        <taxon>Pseudomonadati</taxon>
        <taxon>Pseudomonadota</taxon>
        <taxon>Alphaproteobacteria</taxon>
        <taxon>Caulobacterales</taxon>
        <taxon>Caulobacteraceae</taxon>
        <taxon>Brevundimonas</taxon>
    </lineage>
</organism>
<evidence type="ECO:0000313" key="4">
    <source>
        <dbReference type="Proteomes" id="UP001549313"/>
    </source>
</evidence>
<proteinExistence type="predicted"/>
<gene>
    <name evidence="3" type="ORF">ABIE19_001265</name>
</gene>
<dbReference type="Proteomes" id="UP001549313">
    <property type="component" value="Unassembled WGS sequence"/>
</dbReference>
<dbReference type="SUPFAM" id="SSF47203">
    <property type="entry name" value="Acyl-CoA dehydrogenase C-terminal domain-like"/>
    <property type="match status" value="1"/>
</dbReference>
<dbReference type="InterPro" id="IPR009100">
    <property type="entry name" value="AcylCoA_DH/oxidase_NM_dom_sf"/>
</dbReference>
<evidence type="ECO:0000313" key="3">
    <source>
        <dbReference type="EMBL" id="MET4683356.1"/>
    </source>
</evidence>
<keyword evidence="1" id="KW-0560">Oxidoreductase</keyword>
<comment type="caution">
    <text evidence="3">The sequence shown here is derived from an EMBL/GenBank/DDBJ whole genome shotgun (WGS) entry which is preliminary data.</text>
</comment>
<feature type="domain" description="Acyl-CoA dehydrogenase C-terminal" evidence="2">
    <location>
        <begin position="199"/>
        <end position="312"/>
    </location>
</feature>
<dbReference type="Gene3D" id="1.20.140.10">
    <property type="entry name" value="Butyryl-CoA Dehydrogenase, subunit A, domain 3"/>
    <property type="match status" value="1"/>
</dbReference>
<dbReference type="SUPFAM" id="SSF56645">
    <property type="entry name" value="Acyl-CoA dehydrogenase NM domain-like"/>
    <property type="match status" value="1"/>
</dbReference>
<keyword evidence="4" id="KW-1185">Reference proteome</keyword>
<evidence type="ECO:0000256" key="1">
    <source>
        <dbReference type="ARBA" id="ARBA00023002"/>
    </source>
</evidence>
<sequence>MNCTDILSRAQALAVELKAQARATDDGGLSAEQVMALAEAGLLEPADPAVVMEVGRALGQGCGASAWLATAFASASAAVQRDPDLATIVGAGRVTLGGVPDEQTLNLVDGQIRLSGVWPSVGGLDHAEWILLSGLSWEGAPVCALVSVGDATASAYPHRGGLRGLVWRRVALADAPVHLLSVGDEGRGDPGRQALLLGALVGVAHGAYADYVGSTRARISGVGGQAVAQFTQVQARLAESHAELKAADALYDEVLGHTADGQADTAECDRDRAYIARKAVEAVNRLLGQMGAMGLAETNPVQRRFRDLRALASTPRLDWTAQAPAFGRHELGL</sequence>
<accession>A0ABV2R9U5</accession>